<dbReference type="GO" id="GO:1905515">
    <property type="term" value="P:non-motile cilium assembly"/>
    <property type="evidence" value="ECO:0007669"/>
    <property type="project" value="TreeGrafter"/>
</dbReference>
<dbReference type="InterPro" id="IPR019184">
    <property type="entry name" value="Uncharacterised_TM-17"/>
</dbReference>
<accession>A0A8J5D2Q6</accession>
<evidence type="ECO:0000256" key="3">
    <source>
        <dbReference type="ARBA" id="ARBA00022786"/>
    </source>
</evidence>
<dbReference type="Pfam" id="PF09799">
    <property type="entry name" value="Transmemb_17"/>
    <property type="match status" value="1"/>
</dbReference>
<evidence type="ECO:0000256" key="2">
    <source>
        <dbReference type="ARBA" id="ARBA00022692"/>
    </source>
</evidence>
<reference evidence="8" key="1">
    <citation type="submission" date="2020-07" db="EMBL/GenBank/DDBJ databases">
        <title>The High-quality genome of the commercially important snow crab, Chionoecetes opilio.</title>
        <authorList>
            <person name="Jeong J.-H."/>
            <person name="Ryu S."/>
        </authorList>
    </citation>
    <scope>NUCLEOTIDE SEQUENCE</scope>
    <source>
        <strain evidence="8">MADBK_172401_WGS</strain>
        <tissue evidence="8">Digestive gland</tissue>
    </source>
</reference>
<dbReference type="InterPro" id="IPR018860">
    <property type="entry name" value="APC_suCDC26"/>
</dbReference>
<feature type="transmembrane region" description="Helical" evidence="7">
    <location>
        <begin position="88"/>
        <end position="107"/>
    </location>
</feature>
<keyword evidence="2 7" id="KW-0812">Transmembrane</keyword>
<dbReference type="Proteomes" id="UP000770661">
    <property type="component" value="Unassembled WGS sequence"/>
</dbReference>
<keyword evidence="5 7" id="KW-0472">Membrane</keyword>
<dbReference type="GO" id="GO:0005680">
    <property type="term" value="C:anaphase-promoting complex"/>
    <property type="evidence" value="ECO:0007669"/>
    <property type="project" value="InterPro"/>
</dbReference>
<feature type="transmembrane region" description="Helical" evidence="7">
    <location>
        <begin position="60"/>
        <end position="82"/>
    </location>
</feature>
<keyword evidence="3" id="KW-0833">Ubl conjugation pathway</keyword>
<sequence>MLRRNPTKIELKLEDLQELTTKLKGEAEAKRTGDKVEVEAHKTRKEMVPAPSRSSLPYQIVLYLNGWYTAAFILAETFLLLFKMSILPYPPGNIVAEVFLLAFLGVIEWKGMTRPQAIILLTQHEVSQSQRREDIALRVNIVMRSPQRKPAAQADNEQKKSTGSTLAMSPSVAPLVVTEGRHNPIPKNRHAGPLPDPPSPTATYET</sequence>
<evidence type="ECO:0000256" key="4">
    <source>
        <dbReference type="ARBA" id="ARBA00022989"/>
    </source>
</evidence>
<feature type="region of interest" description="Disordered" evidence="6">
    <location>
        <begin position="146"/>
        <end position="206"/>
    </location>
</feature>
<comment type="subcellular location">
    <subcellularLocation>
        <location evidence="1">Membrane</location>
        <topology evidence="1">Multi-pass membrane protein</topology>
    </subcellularLocation>
</comment>
<evidence type="ECO:0000256" key="5">
    <source>
        <dbReference type="ARBA" id="ARBA00023136"/>
    </source>
</evidence>
<evidence type="ECO:0000256" key="6">
    <source>
        <dbReference type="SAM" id="MobiDB-lite"/>
    </source>
</evidence>
<dbReference type="PANTHER" id="PTHR13531:SF0">
    <property type="entry name" value="GEO07735P1-RELATED"/>
    <property type="match status" value="1"/>
</dbReference>
<evidence type="ECO:0000256" key="1">
    <source>
        <dbReference type="ARBA" id="ARBA00004141"/>
    </source>
</evidence>
<keyword evidence="9" id="KW-1185">Reference proteome</keyword>
<dbReference type="AlphaFoldDB" id="A0A8J5D2Q6"/>
<dbReference type="EMBL" id="JACEEZ010004265">
    <property type="protein sequence ID" value="KAG0726525.1"/>
    <property type="molecule type" value="Genomic_DNA"/>
</dbReference>
<evidence type="ECO:0000313" key="8">
    <source>
        <dbReference type="EMBL" id="KAG0726525.1"/>
    </source>
</evidence>
<comment type="caution">
    <text evidence="8">The sequence shown here is derived from an EMBL/GenBank/DDBJ whole genome shotgun (WGS) entry which is preliminary data.</text>
</comment>
<name>A0A8J5D2Q6_CHIOP</name>
<proteinExistence type="predicted"/>
<organism evidence="8 9">
    <name type="scientific">Chionoecetes opilio</name>
    <name type="common">Atlantic snow crab</name>
    <name type="synonym">Cancer opilio</name>
    <dbReference type="NCBI Taxonomy" id="41210"/>
    <lineage>
        <taxon>Eukaryota</taxon>
        <taxon>Metazoa</taxon>
        <taxon>Ecdysozoa</taxon>
        <taxon>Arthropoda</taxon>
        <taxon>Crustacea</taxon>
        <taxon>Multicrustacea</taxon>
        <taxon>Malacostraca</taxon>
        <taxon>Eumalacostraca</taxon>
        <taxon>Eucarida</taxon>
        <taxon>Decapoda</taxon>
        <taxon>Pleocyemata</taxon>
        <taxon>Brachyura</taxon>
        <taxon>Eubrachyura</taxon>
        <taxon>Majoidea</taxon>
        <taxon>Majidae</taxon>
        <taxon>Chionoecetes</taxon>
    </lineage>
</organism>
<dbReference type="PANTHER" id="PTHR13531">
    <property type="entry name" value="GEO07735P1-RELATED-RELATED"/>
    <property type="match status" value="1"/>
</dbReference>
<gene>
    <name evidence="8" type="primary">TMEM216</name>
    <name evidence="8" type="ORF">GWK47_036341</name>
</gene>
<dbReference type="OrthoDB" id="262535at2759"/>
<dbReference type="GO" id="GO:0035869">
    <property type="term" value="C:ciliary transition zone"/>
    <property type="evidence" value="ECO:0007669"/>
    <property type="project" value="TreeGrafter"/>
</dbReference>
<dbReference type="Pfam" id="PF10471">
    <property type="entry name" value="ANAPC_CDC26"/>
    <property type="match status" value="1"/>
</dbReference>
<dbReference type="GO" id="GO:0016020">
    <property type="term" value="C:membrane"/>
    <property type="evidence" value="ECO:0007669"/>
    <property type="project" value="UniProtKB-SubCell"/>
</dbReference>
<evidence type="ECO:0000313" key="9">
    <source>
        <dbReference type="Proteomes" id="UP000770661"/>
    </source>
</evidence>
<evidence type="ECO:0000256" key="7">
    <source>
        <dbReference type="SAM" id="Phobius"/>
    </source>
</evidence>
<dbReference type="GO" id="GO:0031145">
    <property type="term" value="P:anaphase-promoting complex-dependent catabolic process"/>
    <property type="evidence" value="ECO:0007669"/>
    <property type="project" value="InterPro"/>
</dbReference>
<protein>
    <submittedName>
        <fullName evidence="8">Transmembrane protein 216</fullName>
    </submittedName>
</protein>
<keyword evidence="4 7" id="KW-1133">Transmembrane helix</keyword>